<sequence length="249" mass="28514">MAGGDLRDSSTTTTQGREARAREASTIALNPMDNFRVPTPPPHEEPLPLSEALGVQRGPNVMIRDTFTNRGQGLFATRNLPTDHRIINGEDAVLSGHPLSLRPKWNDLTHRKRDELKQIFRNLRAIPTEGTLSSRPMDMDHVRLLENFRQEYGFQDPQGRRCHFYKTACFINHACGKCAQASFQIDGEWPYRINVKLNEPVRADEEIFIHYGKKKLPYGCAVCTKKETTSFGGRLMNKLRKLLRRNREE</sequence>
<dbReference type="InterPro" id="IPR046341">
    <property type="entry name" value="SET_dom_sf"/>
</dbReference>
<reference evidence="4" key="1">
    <citation type="submission" date="2014-10" db="EMBL/GenBank/DDBJ databases">
        <authorList>
            <person name="King R."/>
        </authorList>
    </citation>
    <scope>NUCLEOTIDE SEQUENCE [LARGE SCALE GENOMIC DNA]</scope>
    <source>
        <strain evidence="4">A3/5</strain>
    </source>
</reference>
<dbReference type="SUPFAM" id="SSF82199">
    <property type="entry name" value="SET domain"/>
    <property type="match status" value="1"/>
</dbReference>
<evidence type="ECO:0000313" key="4">
    <source>
        <dbReference type="Proteomes" id="UP000245910"/>
    </source>
</evidence>
<dbReference type="Proteomes" id="UP000245910">
    <property type="component" value="Chromosome I"/>
</dbReference>
<dbReference type="AlphaFoldDB" id="A0A2L2TLI3"/>
<dbReference type="OrthoDB" id="265717at2759"/>
<proteinExistence type="predicted"/>
<keyword evidence="4" id="KW-1185">Reference proteome</keyword>
<name>A0A2L2TLI3_9HYPO</name>
<dbReference type="CDD" id="cd08161">
    <property type="entry name" value="SET"/>
    <property type="match status" value="1"/>
</dbReference>
<dbReference type="Pfam" id="PF00856">
    <property type="entry name" value="SET"/>
    <property type="match status" value="1"/>
</dbReference>
<dbReference type="PROSITE" id="PS50280">
    <property type="entry name" value="SET"/>
    <property type="match status" value="1"/>
</dbReference>
<feature type="region of interest" description="Disordered" evidence="1">
    <location>
        <begin position="1"/>
        <end position="45"/>
    </location>
</feature>
<dbReference type="Gene3D" id="2.170.270.10">
    <property type="entry name" value="SET domain"/>
    <property type="match status" value="1"/>
</dbReference>
<evidence type="ECO:0000313" key="3">
    <source>
        <dbReference type="EMBL" id="CEI64046.1"/>
    </source>
</evidence>
<evidence type="ECO:0000259" key="2">
    <source>
        <dbReference type="PROSITE" id="PS50280"/>
    </source>
</evidence>
<accession>A0A2L2TLI3</accession>
<feature type="domain" description="SET" evidence="2">
    <location>
        <begin position="59"/>
        <end position="212"/>
    </location>
</feature>
<dbReference type="RefSeq" id="XP_025587766.1">
    <property type="nucleotide sequence ID" value="XM_025734020.2"/>
</dbReference>
<dbReference type="KEGG" id="fvn:FVRRES_00558"/>
<dbReference type="InterPro" id="IPR001214">
    <property type="entry name" value="SET_dom"/>
</dbReference>
<evidence type="ECO:0000256" key="1">
    <source>
        <dbReference type="SAM" id="MobiDB-lite"/>
    </source>
</evidence>
<dbReference type="EMBL" id="LN649229">
    <property type="protein sequence ID" value="CEI64046.1"/>
    <property type="molecule type" value="Genomic_DNA"/>
</dbReference>
<organism evidence="3 4">
    <name type="scientific">Fusarium venenatum</name>
    <dbReference type="NCBI Taxonomy" id="56646"/>
    <lineage>
        <taxon>Eukaryota</taxon>
        <taxon>Fungi</taxon>
        <taxon>Dikarya</taxon>
        <taxon>Ascomycota</taxon>
        <taxon>Pezizomycotina</taxon>
        <taxon>Sordariomycetes</taxon>
        <taxon>Hypocreomycetidae</taxon>
        <taxon>Hypocreales</taxon>
        <taxon>Nectriaceae</taxon>
        <taxon>Fusarium</taxon>
    </lineage>
</organism>
<protein>
    <recommendedName>
        <fullName evidence="2">SET domain-containing protein</fullName>
    </recommendedName>
</protein>
<dbReference type="GeneID" id="37252202"/>